<dbReference type="InterPro" id="IPR027417">
    <property type="entry name" value="P-loop_NTPase"/>
</dbReference>
<keyword evidence="3" id="KW-1185">Reference proteome</keyword>
<reference evidence="2" key="1">
    <citation type="journal article" date="2023" name="IScience">
        <title>Live-bearing cockroach genome reveals convergent evolutionary mechanisms linked to viviparity in insects and beyond.</title>
        <authorList>
            <person name="Fouks B."/>
            <person name="Harrison M.C."/>
            <person name="Mikhailova A.A."/>
            <person name="Marchal E."/>
            <person name="English S."/>
            <person name="Carruthers M."/>
            <person name="Jennings E.C."/>
            <person name="Chiamaka E.L."/>
            <person name="Frigard R.A."/>
            <person name="Pippel M."/>
            <person name="Attardo G.M."/>
            <person name="Benoit J.B."/>
            <person name="Bornberg-Bauer E."/>
            <person name="Tobe S.S."/>
        </authorList>
    </citation>
    <scope>NUCLEOTIDE SEQUENCE</scope>
    <source>
        <strain evidence="2">Stay&amp;Tobe</strain>
    </source>
</reference>
<comment type="caution">
    <text evidence="2">The sequence shown here is derived from an EMBL/GenBank/DDBJ whole genome shotgun (WGS) entry which is preliminary data.</text>
</comment>
<gene>
    <name evidence="2" type="ORF">L9F63_022197</name>
</gene>
<sequence length="93" mass="10399">FTAWVDAVIFVFSLENEASFNAIYNYYTKMAHFRNSAEIPLILVGTQDAISELSQNLVADSSYIKLLVSSQKCIYSLMYGTHAKGSNTGQMFL</sequence>
<accession>A0AAD7ZN28</accession>
<dbReference type="GO" id="GO:0005525">
    <property type="term" value="F:GTP binding"/>
    <property type="evidence" value="ECO:0007669"/>
    <property type="project" value="InterPro"/>
</dbReference>
<keyword evidence="1" id="KW-0862">Zinc</keyword>
<evidence type="ECO:0000313" key="2">
    <source>
        <dbReference type="EMBL" id="KAJ9583455.1"/>
    </source>
</evidence>
<dbReference type="SUPFAM" id="SSF52540">
    <property type="entry name" value="P-loop containing nucleoside triphosphate hydrolases"/>
    <property type="match status" value="1"/>
</dbReference>
<dbReference type="GO" id="GO:0005096">
    <property type="term" value="F:GTPase activator activity"/>
    <property type="evidence" value="ECO:0007669"/>
    <property type="project" value="TreeGrafter"/>
</dbReference>
<feature type="non-terminal residue" evidence="2">
    <location>
        <position position="1"/>
    </location>
</feature>
<dbReference type="PANTHER" id="PTHR45819:SF5">
    <property type="entry name" value="CENTAURIN-GAMMA-1A"/>
    <property type="match status" value="1"/>
</dbReference>
<dbReference type="InterPro" id="IPR051282">
    <property type="entry name" value="Arf-GAP_GTPase_ANK_PH"/>
</dbReference>
<protein>
    <submittedName>
        <fullName evidence="2">Uncharacterized protein</fullName>
    </submittedName>
</protein>
<dbReference type="Gene3D" id="3.40.50.300">
    <property type="entry name" value="P-loop containing nucleotide triphosphate hydrolases"/>
    <property type="match status" value="1"/>
</dbReference>
<keyword evidence="1" id="KW-0479">Metal-binding</keyword>
<reference evidence="2" key="2">
    <citation type="submission" date="2023-05" db="EMBL/GenBank/DDBJ databases">
        <authorList>
            <person name="Fouks B."/>
        </authorList>
    </citation>
    <scope>NUCLEOTIDE SEQUENCE</scope>
    <source>
        <strain evidence="2">Stay&amp;Tobe</strain>
        <tissue evidence="2">Testes</tissue>
    </source>
</reference>
<dbReference type="AlphaFoldDB" id="A0AAD7ZN28"/>
<dbReference type="GO" id="GO:0008270">
    <property type="term" value="F:zinc ion binding"/>
    <property type="evidence" value="ECO:0007669"/>
    <property type="project" value="UniProtKB-KW"/>
</dbReference>
<dbReference type="PANTHER" id="PTHR45819">
    <property type="entry name" value="CENTAURIN-GAMMA-1A"/>
    <property type="match status" value="1"/>
</dbReference>
<dbReference type="Pfam" id="PF00071">
    <property type="entry name" value="Ras"/>
    <property type="match status" value="1"/>
</dbReference>
<feature type="non-terminal residue" evidence="2">
    <location>
        <position position="93"/>
    </location>
</feature>
<dbReference type="Proteomes" id="UP001233999">
    <property type="component" value="Unassembled WGS sequence"/>
</dbReference>
<evidence type="ECO:0000256" key="1">
    <source>
        <dbReference type="ARBA" id="ARBA00022771"/>
    </source>
</evidence>
<organism evidence="2 3">
    <name type="scientific">Diploptera punctata</name>
    <name type="common">Pacific beetle cockroach</name>
    <dbReference type="NCBI Taxonomy" id="6984"/>
    <lineage>
        <taxon>Eukaryota</taxon>
        <taxon>Metazoa</taxon>
        <taxon>Ecdysozoa</taxon>
        <taxon>Arthropoda</taxon>
        <taxon>Hexapoda</taxon>
        <taxon>Insecta</taxon>
        <taxon>Pterygota</taxon>
        <taxon>Neoptera</taxon>
        <taxon>Polyneoptera</taxon>
        <taxon>Dictyoptera</taxon>
        <taxon>Blattodea</taxon>
        <taxon>Blaberoidea</taxon>
        <taxon>Blaberidae</taxon>
        <taxon>Diplopterinae</taxon>
        <taxon>Diploptera</taxon>
    </lineage>
</organism>
<proteinExistence type="predicted"/>
<dbReference type="GO" id="GO:0003924">
    <property type="term" value="F:GTPase activity"/>
    <property type="evidence" value="ECO:0007669"/>
    <property type="project" value="InterPro"/>
</dbReference>
<keyword evidence="1" id="KW-0863">Zinc-finger</keyword>
<dbReference type="InterPro" id="IPR001806">
    <property type="entry name" value="Small_GTPase"/>
</dbReference>
<evidence type="ECO:0000313" key="3">
    <source>
        <dbReference type="Proteomes" id="UP001233999"/>
    </source>
</evidence>
<dbReference type="EMBL" id="JASPKZ010007590">
    <property type="protein sequence ID" value="KAJ9583455.1"/>
    <property type="molecule type" value="Genomic_DNA"/>
</dbReference>
<name>A0AAD7ZN28_DIPPU</name>